<dbReference type="InterPro" id="IPR011611">
    <property type="entry name" value="PfkB_dom"/>
</dbReference>
<comment type="similarity">
    <text evidence="1">Belongs to the carbohydrate kinase PfkB family.</text>
</comment>
<dbReference type="RefSeq" id="WP_269443808.1">
    <property type="nucleotide sequence ID" value="NZ_CP097463.1"/>
</dbReference>
<dbReference type="PANTHER" id="PTHR43320">
    <property type="entry name" value="SUGAR KINASE"/>
    <property type="match status" value="1"/>
</dbReference>
<evidence type="ECO:0000256" key="1">
    <source>
        <dbReference type="ARBA" id="ARBA00010688"/>
    </source>
</evidence>
<feature type="domain" description="Carbohydrate kinase PfkB" evidence="4">
    <location>
        <begin position="3"/>
        <end position="289"/>
    </location>
</feature>
<sequence length="311" mass="30281">MTLVCLGDVMADVLARLPGPLALGSDTPAAVRISGGGSAANTAAWAVAAGGSALFVGCVGDDPLGRMVRDELTAERLDLALSVDPGEPTGTCVVLIEPGGERTMIPSIGANASLRPEHLPARAFVAGNRLHVSGYALLGPARAAALAALERARGAGLPVSVGAGSAAPLRAVGAEQFLSWVGRDVLLFANRDEAAALTGRDDPAEAAGLLAERAGRAVVTCGASGALWGEGSGRPQHVPAPAVGVLDSTGAGDAFAAGMLLALAAGSPAPEAVQAGHLLAARACGVVGGRPVGPVSGGPVSGGRSTAAPSA</sequence>
<dbReference type="InterPro" id="IPR052700">
    <property type="entry name" value="Carb_kinase_PfkB-like"/>
</dbReference>
<dbReference type="GO" id="GO:0016301">
    <property type="term" value="F:kinase activity"/>
    <property type="evidence" value="ECO:0007669"/>
    <property type="project" value="UniProtKB-KW"/>
</dbReference>
<keyword evidence="3 5" id="KW-0418">Kinase</keyword>
<gene>
    <name evidence="5" type="ORF">M6B22_00535</name>
</gene>
<proteinExistence type="inferred from homology"/>
<dbReference type="EMBL" id="CP097463">
    <property type="protein sequence ID" value="WAX57269.1"/>
    <property type="molecule type" value="Genomic_DNA"/>
</dbReference>
<dbReference type="Gene3D" id="3.40.1190.20">
    <property type="match status" value="1"/>
</dbReference>
<keyword evidence="2" id="KW-0808">Transferase</keyword>
<dbReference type="PROSITE" id="PS00584">
    <property type="entry name" value="PFKB_KINASES_2"/>
    <property type="match status" value="1"/>
</dbReference>
<dbReference type="InterPro" id="IPR002173">
    <property type="entry name" value="Carboh/pur_kinase_PfkB_CS"/>
</dbReference>
<evidence type="ECO:0000313" key="6">
    <source>
        <dbReference type="Proteomes" id="UP001164693"/>
    </source>
</evidence>
<evidence type="ECO:0000313" key="5">
    <source>
        <dbReference type="EMBL" id="WAX57269.1"/>
    </source>
</evidence>
<dbReference type="PANTHER" id="PTHR43320:SF3">
    <property type="entry name" value="CARBOHYDRATE KINASE PFKB DOMAIN-CONTAINING PROTEIN"/>
    <property type="match status" value="1"/>
</dbReference>
<evidence type="ECO:0000259" key="4">
    <source>
        <dbReference type="Pfam" id="PF00294"/>
    </source>
</evidence>
<reference evidence="5" key="1">
    <citation type="submission" date="2022-05" db="EMBL/GenBank/DDBJ databases">
        <title>Jatrophihabitans sp. SB3-54 whole genome sequence.</title>
        <authorList>
            <person name="Suh M.K."/>
            <person name="Eom M.K."/>
            <person name="Kim J.S."/>
            <person name="Kim H.S."/>
            <person name="Do H.E."/>
            <person name="Shin Y.K."/>
            <person name="Lee J.-S."/>
        </authorList>
    </citation>
    <scope>NUCLEOTIDE SEQUENCE</scope>
    <source>
        <strain evidence="5">SB3-54</strain>
    </source>
</reference>
<accession>A0ABY7K1K2</accession>
<dbReference type="InterPro" id="IPR029056">
    <property type="entry name" value="Ribokinase-like"/>
</dbReference>
<dbReference type="Pfam" id="PF00294">
    <property type="entry name" value="PfkB"/>
    <property type="match status" value="1"/>
</dbReference>
<evidence type="ECO:0000256" key="2">
    <source>
        <dbReference type="ARBA" id="ARBA00022679"/>
    </source>
</evidence>
<protein>
    <submittedName>
        <fullName evidence="5">Carbohydrate kinase family protein</fullName>
    </submittedName>
</protein>
<keyword evidence="6" id="KW-1185">Reference proteome</keyword>
<evidence type="ECO:0000256" key="3">
    <source>
        <dbReference type="ARBA" id="ARBA00022777"/>
    </source>
</evidence>
<dbReference type="SUPFAM" id="SSF53613">
    <property type="entry name" value="Ribokinase-like"/>
    <property type="match status" value="1"/>
</dbReference>
<name>A0ABY7K1K2_9ACTN</name>
<organism evidence="5 6">
    <name type="scientific">Jatrophihabitans cynanchi</name>
    <dbReference type="NCBI Taxonomy" id="2944128"/>
    <lineage>
        <taxon>Bacteria</taxon>
        <taxon>Bacillati</taxon>
        <taxon>Actinomycetota</taxon>
        <taxon>Actinomycetes</taxon>
        <taxon>Jatrophihabitantales</taxon>
        <taxon>Jatrophihabitantaceae</taxon>
        <taxon>Jatrophihabitans</taxon>
    </lineage>
</organism>
<dbReference type="Proteomes" id="UP001164693">
    <property type="component" value="Chromosome"/>
</dbReference>